<dbReference type="SUPFAM" id="SSF117281">
    <property type="entry name" value="Kelch motif"/>
    <property type="match status" value="2"/>
</dbReference>
<dbReference type="Pfam" id="PF01344">
    <property type="entry name" value="Kelch_1"/>
    <property type="match status" value="2"/>
</dbReference>
<dbReference type="OrthoDB" id="45365at2759"/>
<dbReference type="EMBL" id="BFAA01005488">
    <property type="protein sequence ID" value="GCB64749.1"/>
    <property type="molecule type" value="Genomic_DNA"/>
</dbReference>
<sequence>MAVPSAKSFHWQPLASLPVGRVYCTPVESGGQLYLIGGCDEDGTPMSNCEVYSPEANQWTTLPPMPTPRAGVAVAALGKQILVIGGVGVHQNPLSTVEMYNVDEGKWEQRRGLCEAAMGVSVAIKDCRLYAVGGMGLDMCPQSNLQQYDIMKDVWLSLPAMPTPRYAASTFLRGSKIHVFGGRQAKNPVTAFEVYDIEAKSWTRCPSIPGRRAFSSCVMTENNFFSLGGLKQTRGYKRPKFVKTVDVFDIEQGGWMKTGRRLNMKKKRADFAAAYLRGRVIVAGGLGDQPTILGSAEAFHPIKNRWERLPPMPTARCTCSSIVFKNRLLVIGGVSHGPSKAVEALYLADS</sequence>
<comment type="caution">
    <text evidence="3">The sequence shown here is derived from an EMBL/GenBank/DDBJ whole genome shotgun (WGS) entry which is preliminary data.</text>
</comment>
<protein>
    <recommendedName>
        <fullName evidence="5">Kelch domain-containing protein 8A</fullName>
    </recommendedName>
</protein>
<reference evidence="3 4" key="1">
    <citation type="journal article" date="2018" name="Nat. Ecol. Evol.">
        <title>Shark genomes provide insights into elasmobranch evolution and the origin of vertebrates.</title>
        <authorList>
            <person name="Hara Y"/>
            <person name="Yamaguchi K"/>
            <person name="Onimaru K"/>
            <person name="Kadota M"/>
            <person name="Koyanagi M"/>
            <person name="Keeley SD"/>
            <person name="Tatsumi K"/>
            <person name="Tanaka K"/>
            <person name="Motone F"/>
            <person name="Kageyama Y"/>
            <person name="Nozu R"/>
            <person name="Adachi N"/>
            <person name="Nishimura O"/>
            <person name="Nakagawa R"/>
            <person name="Tanegashima C"/>
            <person name="Kiyatake I"/>
            <person name="Matsumoto R"/>
            <person name="Murakumo K"/>
            <person name="Nishida K"/>
            <person name="Terakita A"/>
            <person name="Kuratani S"/>
            <person name="Sato K"/>
            <person name="Hyodo S Kuraku.S."/>
        </authorList>
    </citation>
    <scope>NUCLEOTIDE SEQUENCE [LARGE SCALE GENOMIC DNA]</scope>
</reference>
<name>A0A401NV64_SCYTO</name>
<keyword evidence="2" id="KW-0677">Repeat</keyword>
<organism evidence="3 4">
    <name type="scientific">Scyliorhinus torazame</name>
    <name type="common">Cloudy catshark</name>
    <name type="synonym">Catulus torazame</name>
    <dbReference type="NCBI Taxonomy" id="75743"/>
    <lineage>
        <taxon>Eukaryota</taxon>
        <taxon>Metazoa</taxon>
        <taxon>Chordata</taxon>
        <taxon>Craniata</taxon>
        <taxon>Vertebrata</taxon>
        <taxon>Chondrichthyes</taxon>
        <taxon>Elasmobranchii</taxon>
        <taxon>Galeomorphii</taxon>
        <taxon>Galeoidea</taxon>
        <taxon>Carcharhiniformes</taxon>
        <taxon>Scyliorhinidae</taxon>
        <taxon>Scyliorhinus</taxon>
    </lineage>
</organism>
<evidence type="ECO:0000256" key="2">
    <source>
        <dbReference type="ARBA" id="ARBA00022737"/>
    </source>
</evidence>
<keyword evidence="4" id="KW-1185">Reference proteome</keyword>
<dbReference type="Gene3D" id="2.120.10.80">
    <property type="entry name" value="Kelch-type beta propeller"/>
    <property type="match status" value="2"/>
</dbReference>
<dbReference type="InterPro" id="IPR006652">
    <property type="entry name" value="Kelch_1"/>
</dbReference>
<dbReference type="PANTHER" id="PTHR46260:SF1">
    <property type="entry name" value="KELCH DOMAIN-CONTAINING PROTEIN 8A"/>
    <property type="match status" value="1"/>
</dbReference>
<dbReference type="InterPro" id="IPR015915">
    <property type="entry name" value="Kelch-typ_b-propeller"/>
</dbReference>
<dbReference type="STRING" id="75743.A0A401NV64"/>
<dbReference type="Pfam" id="PF24681">
    <property type="entry name" value="Kelch_KLHDC2_KLHL20_DRC7"/>
    <property type="match status" value="1"/>
</dbReference>
<evidence type="ECO:0000313" key="4">
    <source>
        <dbReference type="Proteomes" id="UP000288216"/>
    </source>
</evidence>
<dbReference type="AlphaFoldDB" id="A0A401NV64"/>
<dbReference type="PRINTS" id="PR00501">
    <property type="entry name" value="KELCHREPEAT"/>
</dbReference>
<dbReference type="OMA" id="ERETSWE"/>
<dbReference type="PANTHER" id="PTHR46260">
    <property type="entry name" value="RING-TYPE DOMAIN-CONTAINING PROTEIN"/>
    <property type="match status" value="1"/>
</dbReference>
<dbReference type="SMART" id="SM00612">
    <property type="entry name" value="Kelch"/>
    <property type="match status" value="5"/>
</dbReference>
<dbReference type="InterPro" id="IPR051746">
    <property type="entry name" value="Kelch_domain_containing_8"/>
</dbReference>
<gene>
    <name evidence="3" type="ORF">scyTo_0011794</name>
</gene>
<evidence type="ECO:0000313" key="3">
    <source>
        <dbReference type="EMBL" id="GCB64749.1"/>
    </source>
</evidence>
<evidence type="ECO:0000256" key="1">
    <source>
        <dbReference type="ARBA" id="ARBA00022441"/>
    </source>
</evidence>
<evidence type="ECO:0008006" key="5">
    <source>
        <dbReference type="Google" id="ProtNLM"/>
    </source>
</evidence>
<keyword evidence="1" id="KW-0880">Kelch repeat</keyword>
<dbReference type="Proteomes" id="UP000288216">
    <property type="component" value="Unassembled WGS sequence"/>
</dbReference>
<accession>A0A401NV64</accession>
<proteinExistence type="predicted"/>